<proteinExistence type="predicted"/>
<name>A0ABX0SM28_9PSEU</name>
<dbReference type="Proteomes" id="UP000754495">
    <property type="component" value="Unassembled WGS sequence"/>
</dbReference>
<gene>
    <name evidence="2" type="ORF">FHX46_000185</name>
</gene>
<keyword evidence="3" id="KW-1185">Reference proteome</keyword>
<feature type="compositionally biased region" description="Basic and acidic residues" evidence="1">
    <location>
        <begin position="132"/>
        <end position="146"/>
    </location>
</feature>
<accession>A0ABX0SM28</accession>
<organism evidence="2 3">
    <name type="scientific">Amycolatopsis viridis</name>
    <dbReference type="NCBI Taxonomy" id="185678"/>
    <lineage>
        <taxon>Bacteria</taxon>
        <taxon>Bacillati</taxon>
        <taxon>Actinomycetota</taxon>
        <taxon>Actinomycetes</taxon>
        <taxon>Pseudonocardiales</taxon>
        <taxon>Pseudonocardiaceae</taxon>
        <taxon>Amycolatopsis</taxon>
    </lineage>
</organism>
<evidence type="ECO:0000313" key="2">
    <source>
        <dbReference type="EMBL" id="NIH77655.1"/>
    </source>
</evidence>
<reference evidence="2 3" key="1">
    <citation type="submission" date="2020-03" db="EMBL/GenBank/DDBJ databases">
        <title>Sequencing the genomes of 1000 actinobacteria strains.</title>
        <authorList>
            <person name="Klenk H.-P."/>
        </authorList>
    </citation>
    <scope>NUCLEOTIDE SEQUENCE [LARGE SCALE GENOMIC DNA]</scope>
    <source>
        <strain evidence="2 3">DSM 45668</strain>
    </source>
</reference>
<evidence type="ECO:0000256" key="1">
    <source>
        <dbReference type="SAM" id="MobiDB-lite"/>
    </source>
</evidence>
<feature type="region of interest" description="Disordered" evidence="1">
    <location>
        <begin position="173"/>
        <end position="196"/>
    </location>
</feature>
<feature type="region of interest" description="Disordered" evidence="1">
    <location>
        <begin position="116"/>
        <end position="155"/>
    </location>
</feature>
<protein>
    <submittedName>
        <fullName evidence="2">Uncharacterized protein</fullName>
    </submittedName>
</protein>
<sequence length="250" mass="26734">MVLSAMIPCSLDLSALRRVWPRTVAVLGSRRGGARRTAAGRRVSRNRLCDTECGRGRTRSGVECVIPVTTTHRCRVGGHPRGWFYGDRVCARPWGRTSPQLGTDLWTAGDNCGSFGEGRKLSTDGRNYPRKFSPDVHRPPRERTCDDGSSPQNPQPLLLSLPLVLLKKSLRGKTGGCGHGDRAPTKVVLSTSQSPAPSDAGAAHVLTWVSTPSPLVVGDIGTGPHHTARSLVSAFLAACPGTFVDLLGPR</sequence>
<comment type="caution">
    <text evidence="2">The sequence shown here is derived from an EMBL/GenBank/DDBJ whole genome shotgun (WGS) entry which is preliminary data.</text>
</comment>
<dbReference type="EMBL" id="JAANOU010000001">
    <property type="protein sequence ID" value="NIH77655.1"/>
    <property type="molecule type" value="Genomic_DNA"/>
</dbReference>
<evidence type="ECO:0000313" key="3">
    <source>
        <dbReference type="Proteomes" id="UP000754495"/>
    </source>
</evidence>